<comment type="caution">
    <text evidence="3">The sequence shown here is derived from an EMBL/GenBank/DDBJ whole genome shotgun (WGS) entry which is preliminary data.</text>
</comment>
<proteinExistence type="inferred from homology"/>
<dbReference type="SUPFAM" id="SSF49764">
    <property type="entry name" value="HSP20-like chaperones"/>
    <property type="match status" value="1"/>
</dbReference>
<sequence>MTAVMVTTTITTTAVVTVFITTIIIPPPITSFQIFPCYKPIEKYKVEESEWAPQNKEHTSPKLWQIHVYLPGITAKDKEKVKADILELTTLVVHGEAKYHSHCSSWNEVVHSCSCTLVVPMPFKISFKIPPKSKVEKASAIFESEVLVIRIPRE</sequence>
<name>A0A2U1J5C6_SMIAN</name>
<protein>
    <recommendedName>
        <fullName evidence="2">SHSP domain-containing protein</fullName>
    </recommendedName>
</protein>
<comment type="similarity">
    <text evidence="1">Belongs to the small heat shock protein (HSP20) family.</text>
</comment>
<feature type="domain" description="SHSP" evidence="2">
    <location>
        <begin position="46"/>
        <end position="154"/>
    </location>
</feature>
<dbReference type="EMBL" id="MBFU01000355">
    <property type="protein sequence ID" value="PWA00163.1"/>
    <property type="molecule type" value="Genomic_DNA"/>
</dbReference>
<dbReference type="AlphaFoldDB" id="A0A2U1J5C6"/>
<organism evidence="3 4">
    <name type="scientific">Smittium angustum</name>
    <dbReference type="NCBI Taxonomy" id="133377"/>
    <lineage>
        <taxon>Eukaryota</taxon>
        <taxon>Fungi</taxon>
        <taxon>Fungi incertae sedis</taxon>
        <taxon>Zoopagomycota</taxon>
        <taxon>Kickxellomycotina</taxon>
        <taxon>Harpellomycetes</taxon>
        <taxon>Harpellales</taxon>
        <taxon>Legeriomycetaceae</taxon>
        <taxon>Smittium</taxon>
    </lineage>
</organism>
<gene>
    <name evidence="3" type="ORF">BB558_003791</name>
</gene>
<dbReference type="InterPro" id="IPR002068">
    <property type="entry name" value="A-crystallin/Hsp20_dom"/>
</dbReference>
<evidence type="ECO:0000313" key="3">
    <source>
        <dbReference type="EMBL" id="PWA00163.1"/>
    </source>
</evidence>
<dbReference type="Proteomes" id="UP000245591">
    <property type="component" value="Unassembled WGS sequence"/>
</dbReference>
<keyword evidence="4" id="KW-1185">Reference proteome</keyword>
<dbReference type="CDD" id="cd00298">
    <property type="entry name" value="ACD_sHsps_p23-like"/>
    <property type="match status" value="1"/>
</dbReference>
<dbReference type="PROSITE" id="PS01031">
    <property type="entry name" value="SHSP"/>
    <property type="match status" value="1"/>
</dbReference>
<dbReference type="InterPro" id="IPR008978">
    <property type="entry name" value="HSP20-like_chaperone"/>
</dbReference>
<reference evidence="3 4" key="1">
    <citation type="journal article" date="2018" name="MBio">
        <title>Comparative Genomics Reveals the Core Gene Toolbox for the Fungus-Insect Symbiosis.</title>
        <authorList>
            <person name="Wang Y."/>
            <person name="Stata M."/>
            <person name="Wang W."/>
            <person name="Stajich J.E."/>
            <person name="White M.M."/>
            <person name="Moncalvo J.M."/>
        </authorList>
    </citation>
    <scope>NUCLEOTIDE SEQUENCE [LARGE SCALE GENOMIC DNA]</scope>
    <source>
        <strain evidence="3 4">AUS-126-30</strain>
    </source>
</reference>
<evidence type="ECO:0000259" key="2">
    <source>
        <dbReference type="PROSITE" id="PS01031"/>
    </source>
</evidence>
<evidence type="ECO:0000256" key="1">
    <source>
        <dbReference type="PROSITE-ProRule" id="PRU00285"/>
    </source>
</evidence>
<evidence type="ECO:0000313" key="4">
    <source>
        <dbReference type="Proteomes" id="UP000245591"/>
    </source>
</evidence>
<accession>A0A2U1J5C6</accession>
<dbReference type="Gene3D" id="2.60.40.790">
    <property type="match status" value="1"/>
</dbReference>